<comment type="caution">
    <text evidence="9">The sequence shown here is derived from an EMBL/GenBank/DDBJ whole genome shotgun (WGS) entry which is preliminary data.</text>
</comment>
<comment type="similarity">
    <text evidence="2">Belongs to the epsin family.</text>
</comment>
<dbReference type="InterPro" id="IPR003903">
    <property type="entry name" value="UIM_dom"/>
</dbReference>
<comment type="subcellular location">
    <subcellularLocation>
        <location evidence="1">Cytoplasm</location>
    </subcellularLocation>
</comment>
<evidence type="ECO:0000313" key="10">
    <source>
        <dbReference type="Proteomes" id="UP000770717"/>
    </source>
</evidence>
<dbReference type="EMBL" id="WNTK01000037">
    <property type="protein sequence ID" value="KAG9472769.1"/>
    <property type="molecule type" value="Genomic_DNA"/>
</dbReference>
<gene>
    <name evidence="9" type="ORF">GDO78_017293</name>
</gene>
<dbReference type="Gene3D" id="1.25.40.90">
    <property type="match status" value="1"/>
</dbReference>
<evidence type="ECO:0000313" key="9">
    <source>
        <dbReference type="EMBL" id="KAG9472769.1"/>
    </source>
</evidence>
<proteinExistence type="inferred from homology"/>
<dbReference type="SMART" id="SM00726">
    <property type="entry name" value="UIM"/>
    <property type="match status" value="2"/>
</dbReference>
<feature type="region of interest" description="Disordered" evidence="7">
    <location>
        <begin position="348"/>
        <end position="370"/>
    </location>
</feature>
<dbReference type="SUPFAM" id="SSF48464">
    <property type="entry name" value="ENTH/VHS domain"/>
    <property type="match status" value="1"/>
</dbReference>
<accession>A0A8J6EQ23</accession>
<feature type="domain" description="ENTH" evidence="8">
    <location>
        <begin position="12"/>
        <end position="144"/>
    </location>
</feature>
<name>A0A8J6EQ23_ELECQ</name>
<dbReference type="CDD" id="cd16990">
    <property type="entry name" value="ENTH_Epsin"/>
    <property type="match status" value="1"/>
</dbReference>
<dbReference type="GO" id="GO:0005543">
    <property type="term" value="F:phospholipid binding"/>
    <property type="evidence" value="ECO:0007669"/>
    <property type="project" value="TreeGrafter"/>
</dbReference>
<evidence type="ECO:0000256" key="5">
    <source>
        <dbReference type="ARBA" id="ARBA00022737"/>
    </source>
</evidence>
<feature type="compositionally biased region" description="Polar residues" evidence="7">
    <location>
        <begin position="354"/>
        <end position="370"/>
    </location>
</feature>
<dbReference type="Proteomes" id="UP000770717">
    <property type="component" value="Unassembled WGS sequence"/>
</dbReference>
<dbReference type="GO" id="GO:0030125">
    <property type="term" value="C:clathrin vesicle coat"/>
    <property type="evidence" value="ECO:0007669"/>
    <property type="project" value="TreeGrafter"/>
</dbReference>
<dbReference type="GO" id="GO:0030276">
    <property type="term" value="F:clathrin binding"/>
    <property type="evidence" value="ECO:0007669"/>
    <property type="project" value="TreeGrafter"/>
</dbReference>
<sequence length="459" mass="49892">MTTSSIRRQMKNIVNNYSEAEIKVREATSNDPWGPSSSLMTEIADLTYNVVAFSEIMSMIWKRLNDHGKNWRHVYKALTLLDYLIKTGSERVSHQCKENIFAIQTLKDFQYIDRDGKDQGINVREKSKQLVSLLKDDERLKGERAQALKTKERMAQVATGVGSNNQISFGRGSSQPNLSTSYSEQDYGKSGGSPASYHGSTSPRVSSELEQARPQTSGEEELQLQLALAMSREVAEQEERIRRGDDLRLQMALEESRKDTIKFPKKKGQPQTSLLELMDALPSGAPAPQKSESWTAGSATASSNHQDPWGGSAATSSGIDPWQSFGSSSFDPFSNLNGTAKDDFSDFDSLRSSTKVSGTPAQGSTPAVNPFQVNQPQALTLNQLRSSPMMGVSPSFNTVPAVAPEVSVPPPLLGISTLPAVPPTGLGINMNMAATLPHHSSAIPPSTAQAMNATNPFLL</sequence>
<dbReference type="GO" id="GO:0006897">
    <property type="term" value="P:endocytosis"/>
    <property type="evidence" value="ECO:0007669"/>
    <property type="project" value="TreeGrafter"/>
</dbReference>
<dbReference type="GO" id="GO:0005768">
    <property type="term" value="C:endosome"/>
    <property type="evidence" value="ECO:0007669"/>
    <property type="project" value="TreeGrafter"/>
</dbReference>
<evidence type="ECO:0000256" key="1">
    <source>
        <dbReference type="ARBA" id="ARBA00004496"/>
    </source>
</evidence>
<reference evidence="9" key="1">
    <citation type="thesis" date="2020" institute="ProQuest LLC" country="789 East Eisenhower Parkway, Ann Arbor, MI, USA">
        <title>Comparative Genomics and Chromosome Evolution.</title>
        <authorList>
            <person name="Mudd A.B."/>
        </authorList>
    </citation>
    <scope>NUCLEOTIDE SEQUENCE</scope>
    <source>
        <strain evidence="9">HN-11 Male</strain>
        <tissue evidence="9">Kidney and liver</tissue>
    </source>
</reference>
<dbReference type="PROSITE" id="PS50330">
    <property type="entry name" value="UIM"/>
    <property type="match status" value="1"/>
</dbReference>
<evidence type="ECO:0000256" key="2">
    <source>
        <dbReference type="ARBA" id="ARBA00010130"/>
    </source>
</evidence>
<keyword evidence="10" id="KW-1185">Reference proteome</keyword>
<evidence type="ECO:0000256" key="6">
    <source>
        <dbReference type="ARBA" id="ARBA00023121"/>
    </source>
</evidence>
<dbReference type="InterPro" id="IPR008942">
    <property type="entry name" value="ENTH_VHS"/>
</dbReference>
<dbReference type="OrthoDB" id="4033880at2759"/>
<keyword evidence="3" id="KW-0963">Cytoplasm</keyword>
<feature type="region of interest" description="Disordered" evidence="7">
    <location>
        <begin position="159"/>
        <end position="220"/>
    </location>
</feature>
<dbReference type="FunFam" id="1.25.40.90:FF:000002">
    <property type="entry name" value="epsin-2 isoform X1"/>
    <property type="match status" value="1"/>
</dbReference>
<evidence type="ECO:0000256" key="3">
    <source>
        <dbReference type="ARBA" id="ARBA00022490"/>
    </source>
</evidence>
<evidence type="ECO:0000256" key="7">
    <source>
        <dbReference type="SAM" id="MobiDB-lite"/>
    </source>
</evidence>
<dbReference type="PANTHER" id="PTHR12276:SF50">
    <property type="entry name" value="EPSIN-2"/>
    <property type="match status" value="1"/>
</dbReference>
<evidence type="ECO:0000256" key="4">
    <source>
        <dbReference type="ARBA" id="ARBA00022553"/>
    </source>
</evidence>
<feature type="compositionally biased region" description="Polar residues" evidence="7">
    <location>
        <begin position="198"/>
        <end position="217"/>
    </location>
</feature>
<feature type="region of interest" description="Disordered" evidence="7">
    <location>
        <begin position="281"/>
        <end position="320"/>
    </location>
</feature>
<dbReference type="PROSITE" id="PS50942">
    <property type="entry name" value="ENTH"/>
    <property type="match status" value="1"/>
</dbReference>
<keyword evidence="4" id="KW-0597">Phosphoprotein</keyword>
<protein>
    <recommendedName>
        <fullName evidence="8">ENTH domain-containing protein</fullName>
    </recommendedName>
</protein>
<evidence type="ECO:0000259" key="8">
    <source>
        <dbReference type="PROSITE" id="PS50942"/>
    </source>
</evidence>
<dbReference type="SMART" id="SM00273">
    <property type="entry name" value="ENTH"/>
    <property type="match status" value="1"/>
</dbReference>
<feature type="compositionally biased region" description="Polar residues" evidence="7">
    <location>
        <begin position="290"/>
        <end position="306"/>
    </location>
</feature>
<dbReference type="AlphaFoldDB" id="A0A8J6EQ23"/>
<dbReference type="InterPro" id="IPR013809">
    <property type="entry name" value="ENTH"/>
</dbReference>
<keyword evidence="5" id="KW-0677">Repeat</keyword>
<dbReference type="PANTHER" id="PTHR12276">
    <property type="entry name" value="EPSIN/ENT-RELATED"/>
    <property type="match status" value="1"/>
</dbReference>
<organism evidence="9 10">
    <name type="scientific">Eleutherodactylus coqui</name>
    <name type="common">Puerto Rican coqui</name>
    <dbReference type="NCBI Taxonomy" id="57060"/>
    <lineage>
        <taxon>Eukaryota</taxon>
        <taxon>Metazoa</taxon>
        <taxon>Chordata</taxon>
        <taxon>Craniata</taxon>
        <taxon>Vertebrata</taxon>
        <taxon>Euteleostomi</taxon>
        <taxon>Amphibia</taxon>
        <taxon>Batrachia</taxon>
        <taxon>Anura</taxon>
        <taxon>Neobatrachia</taxon>
        <taxon>Hyloidea</taxon>
        <taxon>Eleutherodactylidae</taxon>
        <taxon>Eleutherodactylinae</taxon>
        <taxon>Eleutherodactylus</taxon>
        <taxon>Eleutherodactylus</taxon>
    </lineage>
</organism>
<feature type="compositionally biased region" description="Polar residues" evidence="7">
    <location>
        <begin position="161"/>
        <end position="184"/>
    </location>
</feature>
<dbReference type="GO" id="GO:0005886">
    <property type="term" value="C:plasma membrane"/>
    <property type="evidence" value="ECO:0007669"/>
    <property type="project" value="TreeGrafter"/>
</dbReference>
<keyword evidence="6" id="KW-0446">Lipid-binding</keyword>
<dbReference type="Pfam" id="PF01417">
    <property type="entry name" value="ENTH"/>
    <property type="match status" value="1"/>
</dbReference>